<accession>A0A9P8G385</accession>
<organism evidence="1 2">
    <name type="scientific">Aureobasidium melanogenum</name>
    <name type="common">Aureobasidium pullulans var. melanogenum</name>
    <dbReference type="NCBI Taxonomy" id="46634"/>
    <lineage>
        <taxon>Eukaryota</taxon>
        <taxon>Fungi</taxon>
        <taxon>Dikarya</taxon>
        <taxon>Ascomycota</taxon>
        <taxon>Pezizomycotina</taxon>
        <taxon>Dothideomycetes</taxon>
        <taxon>Dothideomycetidae</taxon>
        <taxon>Dothideales</taxon>
        <taxon>Saccotheciaceae</taxon>
        <taxon>Aureobasidium</taxon>
    </lineage>
</organism>
<comment type="caution">
    <text evidence="1">The sequence shown here is derived from an EMBL/GenBank/DDBJ whole genome shotgun (WGS) entry which is preliminary data.</text>
</comment>
<name>A0A9P8G385_AURME</name>
<reference evidence="1" key="1">
    <citation type="journal article" date="2021" name="J Fungi (Basel)">
        <title>Virulence traits and population genomics of the black yeast Aureobasidium melanogenum.</title>
        <authorList>
            <person name="Cernosa A."/>
            <person name="Sun X."/>
            <person name="Gostincar C."/>
            <person name="Fang C."/>
            <person name="Gunde-Cimerman N."/>
            <person name="Song Z."/>
        </authorList>
    </citation>
    <scope>NUCLEOTIDE SEQUENCE</scope>
    <source>
        <strain evidence="1">EXF-9298</strain>
    </source>
</reference>
<gene>
    <name evidence="1" type="ORF">KCU98_g2788</name>
</gene>
<dbReference type="Proteomes" id="UP000729357">
    <property type="component" value="Unassembled WGS sequence"/>
</dbReference>
<reference evidence="1" key="2">
    <citation type="submission" date="2021-08" db="EMBL/GenBank/DDBJ databases">
        <authorList>
            <person name="Gostincar C."/>
            <person name="Sun X."/>
            <person name="Song Z."/>
            <person name="Gunde-Cimerman N."/>
        </authorList>
    </citation>
    <scope>NUCLEOTIDE SEQUENCE</scope>
    <source>
        <strain evidence="1">EXF-9298</strain>
    </source>
</reference>
<keyword evidence="2" id="KW-1185">Reference proteome</keyword>
<proteinExistence type="predicted"/>
<feature type="non-terminal residue" evidence="1">
    <location>
        <position position="1"/>
    </location>
</feature>
<protein>
    <submittedName>
        <fullName evidence="1">Uncharacterized protein</fullName>
    </submittedName>
</protein>
<sequence length="91" mass="10004">MPFLNEELPFLAEFDGYPEVSVQKAFNVLETSITTAAIAKTAFAAKHDMGAFRAPEVSFEDLITSYGPLQVVSLRVDSYPDKLVIYTGILS</sequence>
<evidence type="ECO:0000313" key="1">
    <source>
        <dbReference type="EMBL" id="KAG9988203.1"/>
    </source>
</evidence>
<evidence type="ECO:0000313" key="2">
    <source>
        <dbReference type="Proteomes" id="UP000729357"/>
    </source>
</evidence>
<dbReference type="EMBL" id="JAHFXS010000167">
    <property type="protein sequence ID" value="KAG9988203.1"/>
    <property type="molecule type" value="Genomic_DNA"/>
</dbReference>
<dbReference type="AlphaFoldDB" id="A0A9P8G385"/>